<dbReference type="SUPFAM" id="SSF53335">
    <property type="entry name" value="S-adenosyl-L-methionine-dependent methyltransferases"/>
    <property type="match status" value="1"/>
</dbReference>
<dbReference type="GO" id="GO:0003838">
    <property type="term" value="F:sterol 24-C-methyltransferase activity"/>
    <property type="evidence" value="ECO:0007669"/>
    <property type="project" value="TreeGrafter"/>
</dbReference>
<accession>A0A1B1TET4</accession>
<dbReference type="PANTHER" id="PTHR44068">
    <property type="entry name" value="ZGC:194242"/>
    <property type="match status" value="1"/>
</dbReference>
<dbReference type="GO" id="GO:0032259">
    <property type="term" value="P:methylation"/>
    <property type="evidence" value="ECO:0007669"/>
    <property type="project" value="UniProtKB-KW"/>
</dbReference>
<reference evidence="3" key="1">
    <citation type="submission" date="2014-11" db="EMBL/GenBank/DDBJ databases">
        <authorList>
            <person name="Zhu J."/>
            <person name="Qi W."/>
            <person name="Song R."/>
        </authorList>
    </citation>
    <scope>NUCLEOTIDE SEQUENCE</scope>
</reference>
<keyword evidence="3" id="KW-0489">Methyltransferase</keyword>
<evidence type="ECO:0000313" key="3">
    <source>
        <dbReference type="EMBL" id="ANV80774.1"/>
    </source>
</evidence>
<protein>
    <submittedName>
        <fullName evidence="3">Methyltransferase type 11</fullName>
    </submittedName>
</protein>
<dbReference type="InterPro" id="IPR013216">
    <property type="entry name" value="Methyltransf_11"/>
</dbReference>
<evidence type="ECO:0000256" key="1">
    <source>
        <dbReference type="ARBA" id="ARBA00022679"/>
    </source>
</evidence>
<dbReference type="Gene3D" id="3.40.50.150">
    <property type="entry name" value="Vaccinia Virus protein VP39"/>
    <property type="match status" value="1"/>
</dbReference>
<feature type="domain" description="Methyltransferase type 11" evidence="2">
    <location>
        <begin position="93"/>
        <end position="186"/>
    </location>
</feature>
<dbReference type="GO" id="GO:0016126">
    <property type="term" value="P:sterol biosynthetic process"/>
    <property type="evidence" value="ECO:0007669"/>
    <property type="project" value="TreeGrafter"/>
</dbReference>
<dbReference type="EMBL" id="KP211907">
    <property type="protein sequence ID" value="ANV80774.1"/>
    <property type="molecule type" value="Genomic_DNA"/>
</dbReference>
<dbReference type="InterPro" id="IPR029063">
    <property type="entry name" value="SAM-dependent_MTases_sf"/>
</dbReference>
<reference evidence="3" key="2">
    <citation type="journal article" date="2015" name="ISME J.">
        <title>A new class of marine Euryarchaeota group II from the Mediterranean deep chlorophyll maximum.</title>
        <authorList>
            <person name="Martin-Cuadrado A.B."/>
            <person name="Garcia-Heredia I."/>
            <person name="Molto A.G."/>
            <person name="Lopez-Ubeda R."/>
            <person name="Kimes N."/>
            <person name="Lopez-Garcia P."/>
            <person name="Moreira D."/>
            <person name="Rodriguez-Valera F."/>
        </authorList>
    </citation>
    <scope>NUCLEOTIDE SEQUENCE</scope>
</reference>
<dbReference type="Pfam" id="PF08241">
    <property type="entry name" value="Methyltransf_11"/>
    <property type="match status" value="1"/>
</dbReference>
<evidence type="ECO:0000259" key="2">
    <source>
        <dbReference type="Pfam" id="PF08241"/>
    </source>
</evidence>
<keyword evidence="1 3" id="KW-0808">Transferase</keyword>
<dbReference type="CDD" id="cd02440">
    <property type="entry name" value="AdoMet_MTases"/>
    <property type="match status" value="1"/>
</dbReference>
<dbReference type="AlphaFoldDB" id="A0A1B1TET4"/>
<proteinExistence type="predicted"/>
<name>A0A1B1TET4_9ARCH</name>
<sequence length="278" mass="32253">MESLGDRMSMGVPARIFATLIKFSPSSIQNRLWKWWYQRISKAHNKVDFRFMNYGYIDAEKPILEPEDEPYRLFIQLYEMNIRNIELNNKQVLEVGSGRGGGASWIAKSKKPSNLIGVDFSKEAVSLCNNWYEQNNLKFLEGNAQDLPFEDSSFDTVYNVESSHCYGDMNKFVSEVYRVLREGGNFCWTDFRNEEIMKKTEEIFIAAGFSIISKKEITDEVIDALDTINDAKRERITELVPRTIRRSFETFAGVQGTPVYDSFKSGKLKYYQYLMGKN</sequence>
<dbReference type="InterPro" id="IPR050447">
    <property type="entry name" value="Erg6_SMT_methyltransf"/>
</dbReference>
<organism evidence="3">
    <name type="scientific">uncultured Poseidoniia archaeon</name>
    <dbReference type="NCBI Taxonomy" id="1697135"/>
    <lineage>
        <taxon>Archaea</taxon>
        <taxon>Methanobacteriati</taxon>
        <taxon>Thermoplasmatota</taxon>
        <taxon>Candidatus Poseidoniia</taxon>
        <taxon>environmental samples</taxon>
    </lineage>
</organism>
<dbReference type="PANTHER" id="PTHR44068:SF1">
    <property type="entry name" value="HYPOTHETICAL LOC100005854"/>
    <property type="match status" value="1"/>
</dbReference>